<dbReference type="PROSITE" id="PS00460">
    <property type="entry name" value="GLUTATHIONE_PEROXID_1"/>
    <property type="match status" value="1"/>
</dbReference>
<dbReference type="Gene3D" id="3.40.30.10">
    <property type="entry name" value="Glutaredoxin"/>
    <property type="match status" value="1"/>
</dbReference>
<dbReference type="PANTHER" id="PTHR11592">
    <property type="entry name" value="GLUTATHIONE PEROXIDASE"/>
    <property type="match status" value="1"/>
</dbReference>
<dbReference type="EMBL" id="JBEPIJ010000012">
    <property type="protein sequence ID" value="MES0874545.1"/>
    <property type="molecule type" value="Genomic_DNA"/>
</dbReference>
<protein>
    <recommendedName>
        <fullName evidence="4">Glutathione peroxidase</fullName>
    </recommendedName>
</protein>
<dbReference type="GO" id="GO:0004601">
    <property type="term" value="F:peroxidase activity"/>
    <property type="evidence" value="ECO:0007669"/>
    <property type="project" value="UniProtKB-KW"/>
</dbReference>
<evidence type="ECO:0000256" key="3">
    <source>
        <dbReference type="ARBA" id="ARBA00023002"/>
    </source>
</evidence>
<reference evidence="6 7" key="1">
    <citation type="submission" date="2024-06" db="EMBL/GenBank/DDBJ databases">
        <authorList>
            <person name="Li Z."/>
            <person name="Jiang Y."/>
        </authorList>
    </citation>
    <scope>NUCLEOTIDE SEQUENCE [LARGE SCALE GENOMIC DNA]</scope>
    <source>
        <strain evidence="6 7">HSW-8</strain>
    </source>
</reference>
<evidence type="ECO:0000313" key="7">
    <source>
        <dbReference type="Proteomes" id="UP001465331"/>
    </source>
</evidence>
<organism evidence="6 7">
    <name type="scientific">Sinimarinibacterium thermocellulolyticum</name>
    <dbReference type="NCBI Taxonomy" id="3170016"/>
    <lineage>
        <taxon>Bacteria</taxon>
        <taxon>Pseudomonadati</taxon>
        <taxon>Pseudomonadota</taxon>
        <taxon>Gammaproteobacteria</taxon>
        <taxon>Nevskiales</taxon>
        <taxon>Nevskiaceae</taxon>
        <taxon>Sinimarinibacterium</taxon>
    </lineage>
</organism>
<name>A0ABV2ABB7_9GAMM</name>
<feature type="domain" description="Thioredoxin" evidence="5">
    <location>
        <begin position="1"/>
        <end position="159"/>
    </location>
</feature>
<dbReference type="RefSeq" id="WP_352889783.1">
    <property type="nucleotide sequence ID" value="NZ_JBEPIJ010000012.1"/>
</dbReference>
<dbReference type="Pfam" id="PF00255">
    <property type="entry name" value="GSHPx"/>
    <property type="match status" value="1"/>
</dbReference>
<dbReference type="InterPro" id="IPR029759">
    <property type="entry name" value="GPX_AS"/>
</dbReference>
<dbReference type="CDD" id="cd00340">
    <property type="entry name" value="GSH_Peroxidase"/>
    <property type="match status" value="1"/>
</dbReference>
<dbReference type="InterPro" id="IPR036249">
    <property type="entry name" value="Thioredoxin-like_sf"/>
</dbReference>
<evidence type="ECO:0000259" key="5">
    <source>
        <dbReference type="PROSITE" id="PS51352"/>
    </source>
</evidence>
<dbReference type="SUPFAM" id="SSF52833">
    <property type="entry name" value="Thioredoxin-like"/>
    <property type="match status" value="1"/>
</dbReference>
<keyword evidence="7" id="KW-1185">Reference proteome</keyword>
<evidence type="ECO:0000256" key="4">
    <source>
        <dbReference type="RuleBase" id="RU000499"/>
    </source>
</evidence>
<sequence length="159" mass="17824">MSTVFDFQAKTIDGRMQKLDAYAGKVLLIVNVASKCGFTPQYKGLEALWRKYKDRGLVVLGFPCDQFGHQEPGDENEIKNFCSLNYDVSFPMFAKIEVNGANAHPLYRHLKGEAPGILGSEAIKWNFTKFLVGKDGKVVKRYGSMDTPEKIEADIARLL</sequence>
<dbReference type="InterPro" id="IPR000889">
    <property type="entry name" value="Glutathione_peroxidase"/>
</dbReference>
<keyword evidence="3 4" id="KW-0560">Oxidoreductase</keyword>
<gene>
    <name evidence="6" type="ORF">ABSH63_11090</name>
</gene>
<dbReference type="PANTHER" id="PTHR11592:SF78">
    <property type="entry name" value="GLUTATHIONE PEROXIDASE"/>
    <property type="match status" value="1"/>
</dbReference>
<dbReference type="PRINTS" id="PR01011">
    <property type="entry name" value="GLUTPROXDASE"/>
</dbReference>
<dbReference type="PROSITE" id="PS51355">
    <property type="entry name" value="GLUTATHIONE_PEROXID_3"/>
    <property type="match status" value="1"/>
</dbReference>
<dbReference type="PROSITE" id="PS51352">
    <property type="entry name" value="THIOREDOXIN_2"/>
    <property type="match status" value="1"/>
</dbReference>
<accession>A0ABV2ABB7</accession>
<comment type="similarity">
    <text evidence="1 4">Belongs to the glutathione peroxidase family.</text>
</comment>
<comment type="caution">
    <text evidence="6">The sequence shown here is derived from an EMBL/GenBank/DDBJ whole genome shotgun (WGS) entry which is preliminary data.</text>
</comment>
<dbReference type="Proteomes" id="UP001465331">
    <property type="component" value="Unassembled WGS sequence"/>
</dbReference>
<dbReference type="InterPro" id="IPR013766">
    <property type="entry name" value="Thioredoxin_domain"/>
</dbReference>
<evidence type="ECO:0000256" key="1">
    <source>
        <dbReference type="ARBA" id="ARBA00006926"/>
    </source>
</evidence>
<dbReference type="PIRSF" id="PIRSF000303">
    <property type="entry name" value="Glutathion_perox"/>
    <property type="match status" value="1"/>
</dbReference>
<evidence type="ECO:0000256" key="2">
    <source>
        <dbReference type="ARBA" id="ARBA00022559"/>
    </source>
</evidence>
<keyword evidence="2 4" id="KW-0575">Peroxidase</keyword>
<evidence type="ECO:0000313" key="6">
    <source>
        <dbReference type="EMBL" id="MES0874545.1"/>
    </source>
</evidence>
<proteinExistence type="inferred from homology"/>